<dbReference type="PANTHER" id="PTHR43649">
    <property type="entry name" value="ARABINOSE-BINDING PROTEIN-RELATED"/>
    <property type="match status" value="1"/>
</dbReference>
<name>A0A1E7W602_9BURK</name>
<evidence type="ECO:0000313" key="3">
    <source>
        <dbReference type="EMBL" id="OEZ91440.1"/>
    </source>
</evidence>
<dbReference type="InterPro" id="IPR050490">
    <property type="entry name" value="Bact_solute-bd_prot1"/>
</dbReference>
<accession>A0A1E7W602</accession>
<protein>
    <submittedName>
        <fullName evidence="3">Multiple sugar-binding protein</fullName>
    </submittedName>
</protein>
<dbReference type="GO" id="GO:0042597">
    <property type="term" value="C:periplasmic space"/>
    <property type="evidence" value="ECO:0007669"/>
    <property type="project" value="UniProtKB-SubCell"/>
</dbReference>
<dbReference type="Pfam" id="PF01547">
    <property type="entry name" value="SBP_bac_1"/>
    <property type="match status" value="1"/>
</dbReference>
<comment type="similarity">
    <text evidence="2">Belongs to the bacterial solute-binding protein 1 family.</text>
</comment>
<comment type="subcellular location">
    <subcellularLocation>
        <location evidence="1">Periplasm</location>
    </subcellularLocation>
</comment>
<proteinExistence type="inferred from homology"/>
<gene>
    <name evidence="3" type="primary">msmE</name>
    <name evidence="3" type="ORF">DUPY_50520</name>
</gene>
<evidence type="ECO:0000256" key="1">
    <source>
        <dbReference type="ARBA" id="ARBA00004418"/>
    </source>
</evidence>
<dbReference type="InterPro" id="IPR006059">
    <property type="entry name" value="SBP"/>
</dbReference>
<comment type="caution">
    <text evidence="3">The sequence shown here is derived from an EMBL/GenBank/DDBJ whole genome shotgun (WGS) entry which is preliminary data.</text>
</comment>
<reference evidence="4" key="1">
    <citation type="journal article" date="2016" name="Front. Microbiol.">
        <title>Molecular Keys to the Janthinobacterium and Duganella spp. Interaction with the Plant Pathogen Fusarium graminearum.</title>
        <authorList>
            <person name="Haack F.S."/>
            <person name="Poehlein A."/>
            <person name="Kroger C."/>
            <person name="Voigt C.A."/>
            <person name="Piepenbring M."/>
            <person name="Bode H.B."/>
            <person name="Daniel R."/>
            <person name="Schafer W."/>
            <person name="Streit W.R."/>
        </authorList>
    </citation>
    <scope>NUCLEOTIDE SEQUENCE [LARGE SCALE GENOMIC DNA]</scope>
    <source>
        <strain evidence="4">T54</strain>
    </source>
</reference>
<evidence type="ECO:0000313" key="4">
    <source>
        <dbReference type="Proteomes" id="UP000175989"/>
    </source>
</evidence>
<dbReference type="SUPFAM" id="SSF53850">
    <property type="entry name" value="Periplasmic binding protein-like II"/>
    <property type="match status" value="1"/>
</dbReference>
<dbReference type="Proteomes" id="UP000175989">
    <property type="component" value="Unassembled WGS sequence"/>
</dbReference>
<evidence type="ECO:0000256" key="2">
    <source>
        <dbReference type="ARBA" id="ARBA00008520"/>
    </source>
</evidence>
<keyword evidence="4" id="KW-1185">Reference proteome</keyword>
<dbReference type="EMBL" id="LROM01000152">
    <property type="protein sequence ID" value="OEZ91440.1"/>
    <property type="molecule type" value="Genomic_DNA"/>
</dbReference>
<organism evidence="3 4">
    <name type="scientific">Duganella phyllosphaerae</name>
    <dbReference type="NCBI Taxonomy" id="762836"/>
    <lineage>
        <taxon>Bacteria</taxon>
        <taxon>Pseudomonadati</taxon>
        <taxon>Pseudomonadota</taxon>
        <taxon>Betaproteobacteria</taxon>
        <taxon>Burkholderiales</taxon>
        <taxon>Oxalobacteraceae</taxon>
        <taxon>Telluria group</taxon>
        <taxon>Duganella</taxon>
    </lineage>
</organism>
<dbReference type="Gene3D" id="3.40.190.10">
    <property type="entry name" value="Periplasmic binding protein-like II"/>
    <property type="match status" value="2"/>
</dbReference>
<sequence length="426" mass="47419">MGWLCAAVLMLCPPARAEQLVIDYVISNSAQRSNWLGIIDQFAAANPDIEVVNNGFPQEQYKRDFTTRLKQGRADVAFWYAGERLRDAASRKLLAPLDADMLALLKSKKFLPGTLESTRIDGQVYGFPLYYYVWGFVYRKSLFQQLGLQAPGTWDEFLQVCARLQAAGVTPLGLGARSGWPAAAWFDYLNLRTNSVDFHRKLLRGNVAFTDARVRQVFDTWGSLLRKGYFFAPTIDQEHERVLPYLYRHRVGMMLAGSFIAARFPAAIAPDMGFFAFPAVRPGLPIYQEAPLDVLVLPARGPHPKARQRFLAFLAEGDALRRIAEADQTLPPQAGAVSPAVLLGEPTAARPGALRRATPISSTATPGQNWSRPPTTTCVAFSNRPTIPTRRCGRSRRRAASCVETNYSAKASTTRWRSHKLPASWL</sequence>
<dbReference type="AlphaFoldDB" id="A0A1E7W602"/>